<feature type="non-terminal residue" evidence="2">
    <location>
        <position position="1"/>
    </location>
</feature>
<evidence type="ECO:0000256" key="1">
    <source>
        <dbReference type="SAM" id="MobiDB-lite"/>
    </source>
</evidence>
<dbReference type="EMBL" id="CAJVCH010570960">
    <property type="protein sequence ID" value="CAG7836275.1"/>
    <property type="molecule type" value="Genomic_DNA"/>
</dbReference>
<protein>
    <submittedName>
        <fullName evidence="2">Uncharacterized protein</fullName>
    </submittedName>
</protein>
<comment type="caution">
    <text evidence="2">The sequence shown here is derived from an EMBL/GenBank/DDBJ whole genome shotgun (WGS) entry which is preliminary data.</text>
</comment>
<evidence type="ECO:0000313" key="3">
    <source>
        <dbReference type="Proteomes" id="UP000708208"/>
    </source>
</evidence>
<feature type="compositionally biased region" description="Polar residues" evidence="1">
    <location>
        <begin position="17"/>
        <end position="26"/>
    </location>
</feature>
<organism evidence="2 3">
    <name type="scientific">Allacma fusca</name>
    <dbReference type="NCBI Taxonomy" id="39272"/>
    <lineage>
        <taxon>Eukaryota</taxon>
        <taxon>Metazoa</taxon>
        <taxon>Ecdysozoa</taxon>
        <taxon>Arthropoda</taxon>
        <taxon>Hexapoda</taxon>
        <taxon>Collembola</taxon>
        <taxon>Symphypleona</taxon>
        <taxon>Sminthuridae</taxon>
        <taxon>Allacma</taxon>
    </lineage>
</organism>
<keyword evidence="3" id="KW-1185">Reference proteome</keyword>
<dbReference type="Proteomes" id="UP000708208">
    <property type="component" value="Unassembled WGS sequence"/>
</dbReference>
<evidence type="ECO:0000313" key="2">
    <source>
        <dbReference type="EMBL" id="CAG7836275.1"/>
    </source>
</evidence>
<gene>
    <name evidence="2" type="ORF">AFUS01_LOCUS45532</name>
</gene>
<accession>A0A8J2LNB0</accession>
<name>A0A8J2LNB0_9HEXA</name>
<proteinExistence type="predicted"/>
<dbReference type="AlphaFoldDB" id="A0A8J2LNB0"/>
<feature type="region of interest" description="Disordered" evidence="1">
    <location>
        <begin position="1"/>
        <end position="26"/>
    </location>
</feature>
<sequence length="67" mass="7751">MVISYLGEASERESRQSSKPGMNSNLQKTMMYMMERLDEPLYVGPKGGQQNYMFEVDSKMMDDMEKA</sequence>
<reference evidence="2" key="1">
    <citation type="submission" date="2021-06" db="EMBL/GenBank/DDBJ databases">
        <authorList>
            <person name="Hodson N. C."/>
            <person name="Mongue J. A."/>
            <person name="Jaron S. K."/>
        </authorList>
    </citation>
    <scope>NUCLEOTIDE SEQUENCE</scope>
</reference>